<feature type="compositionally biased region" description="Low complexity" evidence="2">
    <location>
        <begin position="1"/>
        <end position="15"/>
    </location>
</feature>
<reference evidence="4 5" key="1">
    <citation type="submission" date="2023-11" db="EMBL/GenBank/DDBJ databases">
        <authorList>
            <person name="Xu M."/>
            <person name="Jiang T."/>
        </authorList>
    </citation>
    <scope>NUCLEOTIDE SEQUENCE [LARGE SCALE GENOMIC DNA]</scope>
    <source>
        <strain evidence="4 5">SD</strain>
    </source>
</reference>
<accession>A0ABU4VET2</accession>
<evidence type="ECO:0000313" key="5">
    <source>
        <dbReference type="Proteomes" id="UP001277761"/>
    </source>
</evidence>
<evidence type="ECO:0000313" key="4">
    <source>
        <dbReference type="EMBL" id="MDX8150321.1"/>
    </source>
</evidence>
<evidence type="ECO:0000256" key="2">
    <source>
        <dbReference type="SAM" id="MobiDB-lite"/>
    </source>
</evidence>
<dbReference type="InterPro" id="IPR029058">
    <property type="entry name" value="AB_hydrolase_fold"/>
</dbReference>
<evidence type="ECO:0000259" key="3">
    <source>
        <dbReference type="Pfam" id="PF12697"/>
    </source>
</evidence>
<name>A0ABU4VET2_9ACTN</name>
<feature type="region of interest" description="Disordered" evidence="2">
    <location>
        <begin position="1"/>
        <end position="41"/>
    </location>
</feature>
<dbReference type="Proteomes" id="UP001277761">
    <property type="component" value="Unassembled WGS sequence"/>
</dbReference>
<feature type="domain" description="AB hydrolase-1" evidence="3">
    <location>
        <begin position="72"/>
        <end position="309"/>
    </location>
</feature>
<protein>
    <submittedName>
        <fullName evidence="4">Alpha/beta fold hydrolase</fullName>
    </submittedName>
</protein>
<dbReference type="InterPro" id="IPR000073">
    <property type="entry name" value="AB_hydrolase_1"/>
</dbReference>
<dbReference type="PANTHER" id="PTHR42916:SF1">
    <property type="entry name" value="PROTEIN PHYLLO, CHLOROPLASTIC"/>
    <property type="match status" value="1"/>
</dbReference>
<keyword evidence="1" id="KW-0456">Lyase</keyword>
<keyword evidence="5" id="KW-1185">Reference proteome</keyword>
<feature type="compositionally biased region" description="Low complexity" evidence="2">
    <location>
        <begin position="23"/>
        <end position="41"/>
    </location>
</feature>
<evidence type="ECO:0000256" key="1">
    <source>
        <dbReference type="ARBA" id="ARBA00023239"/>
    </source>
</evidence>
<dbReference type="SUPFAM" id="SSF53474">
    <property type="entry name" value="alpha/beta-Hydrolases"/>
    <property type="match status" value="1"/>
</dbReference>
<dbReference type="Gene3D" id="3.40.50.1820">
    <property type="entry name" value="alpha/beta hydrolase"/>
    <property type="match status" value="1"/>
</dbReference>
<dbReference type="EMBL" id="JAXAVX010000001">
    <property type="protein sequence ID" value="MDX8150321.1"/>
    <property type="molecule type" value="Genomic_DNA"/>
</dbReference>
<dbReference type="RefSeq" id="WP_319952472.1">
    <property type="nucleotide sequence ID" value="NZ_JAXAVX010000001.1"/>
</dbReference>
<dbReference type="GO" id="GO:0016787">
    <property type="term" value="F:hydrolase activity"/>
    <property type="evidence" value="ECO:0007669"/>
    <property type="project" value="UniProtKB-KW"/>
</dbReference>
<proteinExistence type="predicted"/>
<keyword evidence="4" id="KW-0378">Hydrolase</keyword>
<comment type="caution">
    <text evidence="4">The sequence shown here is derived from an EMBL/GenBank/DDBJ whole genome shotgun (WGS) entry which is preliminary data.</text>
</comment>
<dbReference type="PANTHER" id="PTHR42916">
    <property type="entry name" value="2-SUCCINYL-5-ENOLPYRUVYL-6-HYDROXY-3-CYCLOHEXENE-1-CARBOXYLATE SYNTHASE"/>
    <property type="match status" value="1"/>
</dbReference>
<sequence length="313" mass="32461">MTACRVPPRASSSTRTRTRRRLPCPSRSGSRAAGSGASGTLALSQTPIPGVGPAAALLWQAGAIAETRRTPIVALHGFGGSARSWDAVAADLGVDGPPLRAVDLRGHGERASARPVDLDAVLADLDADLDRLAPHGPAVLAGYSMGGRVALQLALARPHRVAALVLVSSTAGIEDPAQRAQRRALDDARARELEDEGVASFAARWVALPLWDGDPVAVRDQQRRELEAGDVAGLAAALRGLSPGAVPAVWDRLPALRPPLTVVVGGRDRRYRALGRRLVAEAPESAREVVIAGAGHGLLREAPAAVAAALRAL</sequence>
<gene>
    <name evidence="4" type="ORF">SK069_01835</name>
</gene>
<dbReference type="PRINTS" id="PR00111">
    <property type="entry name" value="ABHYDROLASE"/>
</dbReference>
<dbReference type="Pfam" id="PF12697">
    <property type="entry name" value="Abhydrolase_6"/>
    <property type="match status" value="1"/>
</dbReference>
<organism evidence="4 5">
    <name type="scientific">Patulibacter brassicae</name>
    <dbReference type="NCBI Taxonomy" id="1705717"/>
    <lineage>
        <taxon>Bacteria</taxon>
        <taxon>Bacillati</taxon>
        <taxon>Actinomycetota</taxon>
        <taxon>Thermoleophilia</taxon>
        <taxon>Solirubrobacterales</taxon>
        <taxon>Patulibacteraceae</taxon>
        <taxon>Patulibacter</taxon>
    </lineage>
</organism>